<dbReference type="InterPro" id="IPR006129">
    <property type="entry name" value="AdhesinB"/>
</dbReference>
<keyword evidence="5" id="KW-0732">Signal</keyword>
<dbReference type="Proteomes" id="UP000826014">
    <property type="component" value="Chromosome"/>
</dbReference>
<reference evidence="7 8" key="1">
    <citation type="journal article" date="2022" name="bioRxiv">
        <title>Ecology and evolution of chlamydial symbionts of arthropods.</title>
        <authorList>
            <person name="Halter T."/>
            <person name="Koestlbacher S."/>
            <person name="Collingro A."/>
            <person name="Sixt B.S."/>
            <person name="Toenshoff E.R."/>
            <person name="Hendrickx F."/>
            <person name="Kostanjsek R."/>
            <person name="Horn M."/>
        </authorList>
    </citation>
    <scope>NUCLEOTIDE SEQUENCE [LARGE SCALE GENOMIC DNA]</scope>
    <source>
        <strain evidence="7">W744xW776</strain>
    </source>
</reference>
<keyword evidence="7" id="KW-0449">Lipoprotein</keyword>
<dbReference type="PANTHER" id="PTHR42953:SF1">
    <property type="entry name" value="METAL-BINDING PROTEIN HI_0362-RELATED"/>
    <property type="match status" value="1"/>
</dbReference>
<dbReference type="InterPro" id="IPR006128">
    <property type="entry name" value="Lipoprotein_PsaA-like"/>
</dbReference>
<evidence type="ECO:0000313" key="8">
    <source>
        <dbReference type="Proteomes" id="UP000826014"/>
    </source>
</evidence>
<proteinExistence type="inferred from homology"/>
<evidence type="ECO:0000256" key="4">
    <source>
        <dbReference type="ARBA" id="ARBA00022723"/>
    </source>
</evidence>
<evidence type="ECO:0000256" key="3">
    <source>
        <dbReference type="ARBA" id="ARBA00022448"/>
    </source>
</evidence>
<sequence>MINKWIRIVGSFLSIACLSGLFLLSCCSKTRVSSNLFNQWMQSSDKIKVLSTVAMIDDIVRQIGQEKVLHMSLISGQIDPHSYEMVKGDDEKLRMATIVFYNGLGLEHGASLSNHLLNHKNAIALGDVVARLVPKEIIYIDRTVDPHIWMDISLWSLIIDPIVQEFSRLDPESAEFYKNNGKNLLEAMQRMDKKIYHAMHEIPSSQRYLVTSHDAFNYFTRAYLANPDEEYWQSRVNAPEGLAPDGQLSSSDIQYIVNFLLEKHIRTVFPESSVNRDALNKIIHDCQKKGLKVHMASSSLYSDSMGGKDSGASNYLDMMWYNTSTILSEWEKN</sequence>
<comment type="subcellular location">
    <subcellularLocation>
        <location evidence="1">Cell envelope</location>
    </subcellularLocation>
</comment>
<name>A0ABX8V6H0_9BACT</name>
<evidence type="ECO:0000256" key="5">
    <source>
        <dbReference type="ARBA" id="ARBA00022729"/>
    </source>
</evidence>
<comment type="similarity">
    <text evidence="2 6">Belongs to the bacterial solute-binding protein 9 family.</text>
</comment>
<dbReference type="PRINTS" id="PR00690">
    <property type="entry name" value="ADHESNFAMILY"/>
</dbReference>
<dbReference type="PRINTS" id="PR00691">
    <property type="entry name" value="ADHESINB"/>
</dbReference>
<dbReference type="PROSITE" id="PS51257">
    <property type="entry name" value="PROKAR_LIPOPROTEIN"/>
    <property type="match status" value="1"/>
</dbReference>
<dbReference type="InterPro" id="IPR050492">
    <property type="entry name" value="Bact_metal-bind_prot9"/>
</dbReference>
<accession>A0ABX8V6H0</accession>
<dbReference type="SUPFAM" id="SSF53807">
    <property type="entry name" value="Helical backbone' metal receptor"/>
    <property type="match status" value="1"/>
</dbReference>
<protein>
    <submittedName>
        <fullName evidence="7">Manganese-binding lipoprotein MntA</fullName>
    </submittedName>
</protein>
<organism evidence="7 8">
    <name type="scientific">Candidatus Rhabdochlamydia oedothoracis</name>
    <dbReference type="NCBI Taxonomy" id="2720720"/>
    <lineage>
        <taxon>Bacteria</taxon>
        <taxon>Pseudomonadati</taxon>
        <taxon>Chlamydiota</taxon>
        <taxon>Chlamydiia</taxon>
        <taxon>Parachlamydiales</taxon>
        <taxon>Candidatus Rhabdochlamydiaceae</taxon>
        <taxon>Candidatus Rhabdochlamydia</taxon>
    </lineage>
</organism>
<dbReference type="EMBL" id="CP075587">
    <property type="protein sequence ID" value="QYF49182.1"/>
    <property type="molecule type" value="Genomic_DNA"/>
</dbReference>
<dbReference type="Pfam" id="PF01297">
    <property type="entry name" value="ZnuA"/>
    <property type="match status" value="1"/>
</dbReference>
<keyword evidence="8" id="KW-1185">Reference proteome</keyword>
<gene>
    <name evidence="7" type="ORF">RHABOEDO_001468</name>
</gene>
<evidence type="ECO:0000256" key="2">
    <source>
        <dbReference type="ARBA" id="ARBA00011028"/>
    </source>
</evidence>
<evidence type="ECO:0000313" key="7">
    <source>
        <dbReference type="EMBL" id="QYF49182.1"/>
    </source>
</evidence>
<keyword evidence="3 6" id="KW-0813">Transport</keyword>
<dbReference type="PANTHER" id="PTHR42953">
    <property type="entry name" value="HIGH-AFFINITY ZINC UPTAKE SYSTEM PROTEIN ZNUA-RELATED"/>
    <property type="match status" value="1"/>
</dbReference>
<dbReference type="Gene3D" id="3.40.50.1980">
    <property type="entry name" value="Nitrogenase molybdenum iron protein domain"/>
    <property type="match status" value="2"/>
</dbReference>
<evidence type="ECO:0000256" key="6">
    <source>
        <dbReference type="RuleBase" id="RU003512"/>
    </source>
</evidence>
<dbReference type="InterPro" id="IPR006127">
    <property type="entry name" value="ZnuA-like"/>
</dbReference>
<evidence type="ECO:0000256" key="1">
    <source>
        <dbReference type="ARBA" id="ARBA00004196"/>
    </source>
</evidence>
<keyword evidence="4" id="KW-0479">Metal-binding</keyword>